<dbReference type="InterPro" id="IPR026040">
    <property type="entry name" value="HyI-like"/>
</dbReference>
<sequence>MSSLNRRHFLKTSGLLGAAAAVGSSLPAAENESKPGQTANTKFAVNVEMWWRKLPFEDRIKAASELGFPGIEFWPWRNKNIDAVADLTKSLNLDVVQFTAWGFSPGLNDPKNHKAFVEEIKASCPIAHQLDCKMMTVVGGNDQPGMTQEEMHQNIITGLKLAAPIAEDNDIMLILEPMNIRVDHKGHCLYGSAPAIRICNEVDSSHVKINWDLYHMHITEGDLCGHLKEGMEAGQIGYLQLADHPGRNEPGTGEIHYNRVLKEAHALGYDGYVGLECNPLTDEVTAAKRVAAADIW</sequence>
<dbReference type="AlphaFoldDB" id="A0A518CN64"/>
<dbReference type="PROSITE" id="PS51318">
    <property type="entry name" value="TAT"/>
    <property type="match status" value="1"/>
</dbReference>
<feature type="active site" description="Proton donor/acceptor" evidence="3">
    <location>
        <position position="176"/>
    </location>
</feature>
<comment type="similarity">
    <text evidence="2">Belongs to the hyi family.</text>
</comment>
<dbReference type="OrthoDB" id="9786584at2"/>
<dbReference type="InterPro" id="IPR019546">
    <property type="entry name" value="TAT_signal_bac_arc"/>
</dbReference>
<keyword evidence="5" id="KW-0670">Pyruvate</keyword>
<dbReference type="PIRSF" id="PIRSF006241">
    <property type="entry name" value="HyI"/>
    <property type="match status" value="1"/>
</dbReference>
<reference evidence="5 6" key="1">
    <citation type="submission" date="2019-02" db="EMBL/GenBank/DDBJ databases">
        <title>Deep-cultivation of Planctomycetes and their phenomic and genomic characterization uncovers novel biology.</title>
        <authorList>
            <person name="Wiegand S."/>
            <person name="Jogler M."/>
            <person name="Boedeker C."/>
            <person name="Pinto D."/>
            <person name="Vollmers J."/>
            <person name="Rivas-Marin E."/>
            <person name="Kohn T."/>
            <person name="Peeters S.H."/>
            <person name="Heuer A."/>
            <person name="Rast P."/>
            <person name="Oberbeckmann S."/>
            <person name="Bunk B."/>
            <person name="Jeske O."/>
            <person name="Meyerdierks A."/>
            <person name="Storesund J.E."/>
            <person name="Kallscheuer N."/>
            <person name="Luecker S."/>
            <person name="Lage O.M."/>
            <person name="Pohl T."/>
            <person name="Merkel B.J."/>
            <person name="Hornburger P."/>
            <person name="Mueller R.-W."/>
            <person name="Bruemmer F."/>
            <person name="Labrenz M."/>
            <person name="Spormann A.M."/>
            <person name="Op den Camp H."/>
            <person name="Overmann J."/>
            <person name="Amann R."/>
            <person name="Jetten M.S.M."/>
            <person name="Mascher T."/>
            <person name="Medema M.H."/>
            <person name="Devos D.P."/>
            <person name="Kaster A.-K."/>
            <person name="Ovreas L."/>
            <person name="Rohde M."/>
            <person name="Galperin M.Y."/>
            <person name="Jogler C."/>
        </authorList>
    </citation>
    <scope>NUCLEOTIDE SEQUENCE [LARGE SCALE GENOMIC DNA]</scope>
    <source>
        <strain evidence="5 6">Pla110</strain>
    </source>
</reference>
<evidence type="ECO:0000313" key="5">
    <source>
        <dbReference type="EMBL" id="QDU80665.1"/>
    </source>
</evidence>
<evidence type="ECO:0000259" key="4">
    <source>
        <dbReference type="Pfam" id="PF01261"/>
    </source>
</evidence>
<dbReference type="Pfam" id="PF01261">
    <property type="entry name" value="AP_endonuc_2"/>
    <property type="match status" value="1"/>
</dbReference>
<proteinExistence type="inferred from homology"/>
<feature type="domain" description="Xylose isomerase-like TIM barrel" evidence="4">
    <location>
        <begin position="60"/>
        <end position="280"/>
    </location>
</feature>
<accession>A0A518CN64</accession>
<dbReference type="RefSeq" id="WP_144999685.1">
    <property type="nucleotide sequence ID" value="NZ_CP036281.1"/>
</dbReference>
<dbReference type="NCBIfam" id="TIGR01409">
    <property type="entry name" value="TAT_signal_seq"/>
    <property type="match status" value="1"/>
</dbReference>
<dbReference type="PANTHER" id="PTHR43489">
    <property type="entry name" value="ISOMERASE"/>
    <property type="match status" value="1"/>
</dbReference>
<dbReference type="SUPFAM" id="SSF51658">
    <property type="entry name" value="Xylose isomerase-like"/>
    <property type="match status" value="1"/>
</dbReference>
<evidence type="ECO:0000313" key="6">
    <source>
        <dbReference type="Proteomes" id="UP000317178"/>
    </source>
</evidence>
<dbReference type="KEGG" id="plon:Pla110_23970"/>
<dbReference type="InterPro" id="IPR050417">
    <property type="entry name" value="Sugar_Epim/Isomerase"/>
</dbReference>
<keyword evidence="6" id="KW-1185">Reference proteome</keyword>
<dbReference type="Proteomes" id="UP000317178">
    <property type="component" value="Chromosome"/>
</dbReference>
<organism evidence="5 6">
    <name type="scientific">Polystyrenella longa</name>
    <dbReference type="NCBI Taxonomy" id="2528007"/>
    <lineage>
        <taxon>Bacteria</taxon>
        <taxon>Pseudomonadati</taxon>
        <taxon>Planctomycetota</taxon>
        <taxon>Planctomycetia</taxon>
        <taxon>Planctomycetales</taxon>
        <taxon>Planctomycetaceae</taxon>
        <taxon>Polystyrenella</taxon>
    </lineage>
</organism>
<gene>
    <name evidence="5" type="primary">hyi_2</name>
    <name evidence="5" type="ORF">Pla110_23970</name>
</gene>
<name>A0A518CN64_9PLAN</name>
<feature type="active site" description="Proton donor/acceptor" evidence="3">
    <location>
        <position position="276"/>
    </location>
</feature>
<dbReference type="InterPro" id="IPR006311">
    <property type="entry name" value="TAT_signal"/>
</dbReference>
<dbReference type="PANTHER" id="PTHR43489:SF3">
    <property type="entry name" value="XYLOSE ISOMERASE DOMAIN PROTEIN TIM BARREL"/>
    <property type="match status" value="1"/>
</dbReference>
<evidence type="ECO:0000256" key="1">
    <source>
        <dbReference type="ARBA" id="ARBA00023235"/>
    </source>
</evidence>
<dbReference type="GO" id="GO:0008903">
    <property type="term" value="F:hydroxypyruvate isomerase activity"/>
    <property type="evidence" value="ECO:0007669"/>
    <property type="project" value="UniProtKB-EC"/>
</dbReference>
<dbReference type="Gene3D" id="3.20.20.150">
    <property type="entry name" value="Divalent-metal-dependent TIM barrel enzymes"/>
    <property type="match status" value="1"/>
</dbReference>
<keyword evidence="1 2" id="KW-0413">Isomerase</keyword>
<dbReference type="EC" id="5.3.1.22" evidence="5"/>
<evidence type="ECO:0000256" key="3">
    <source>
        <dbReference type="PIRSR" id="PIRSR006241-50"/>
    </source>
</evidence>
<dbReference type="EMBL" id="CP036281">
    <property type="protein sequence ID" value="QDU80665.1"/>
    <property type="molecule type" value="Genomic_DNA"/>
</dbReference>
<evidence type="ECO:0000256" key="2">
    <source>
        <dbReference type="PIRNR" id="PIRNR006241"/>
    </source>
</evidence>
<dbReference type="InterPro" id="IPR013022">
    <property type="entry name" value="Xyl_isomerase-like_TIM-brl"/>
</dbReference>
<dbReference type="Pfam" id="PF10518">
    <property type="entry name" value="TAT_signal"/>
    <property type="match status" value="1"/>
</dbReference>
<dbReference type="InterPro" id="IPR036237">
    <property type="entry name" value="Xyl_isomerase-like_sf"/>
</dbReference>
<protein>
    <submittedName>
        <fullName evidence="5">Hydroxypyruvate isomerase</fullName>
        <ecNumber evidence="5">5.3.1.22</ecNumber>
    </submittedName>
</protein>